<evidence type="ECO:0000313" key="1">
    <source>
        <dbReference type="EMBL" id="CAD2189161.1"/>
    </source>
</evidence>
<name>A0A6V7WQ74_MELEN</name>
<proteinExistence type="predicted"/>
<evidence type="ECO:0000313" key="2">
    <source>
        <dbReference type="Proteomes" id="UP000580250"/>
    </source>
</evidence>
<dbReference type="Proteomes" id="UP000580250">
    <property type="component" value="Unassembled WGS sequence"/>
</dbReference>
<dbReference type="AlphaFoldDB" id="A0A6V7WQ74"/>
<organism evidence="1 2">
    <name type="scientific">Meloidogyne enterolobii</name>
    <name type="common">Root-knot nematode worm</name>
    <name type="synonym">Meloidogyne mayaguensis</name>
    <dbReference type="NCBI Taxonomy" id="390850"/>
    <lineage>
        <taxon>Eukaryota</taxon>
        <taxon>Metazoa</taxon>
        <taxon>Ecdysozoa</taxon>
        <taxon>Nematoda</taxon>
        <taxon>Chromadorea</taxon>
        <taxon>Rhabditida</taxon>
        <taxon>Tylenchina</taxon>
        <taxon>Tylenchomorpha</taxon>
        <taxon>Tylenchoidea</taxon>
        <taxon>Meloidogynidae</taxon>
        <taxon>Meloidogyninae</taxon>
        <taxon>Meloidogyne</taxon>
    </lineage>
</organism>
<protein>
    <submittedName>
        <fullName evidence="1">Uncharacterized protein</fullName>
    </submittedName>
</protein>
<accession>A0A6V7WQ74</accession>
<reference evidence="1 2" key="1">
    <citation type="submission" date="2020-08" db="EMBL/GenBank/DDBJ databases">
        <authorList>
            <person name="Koutsovoulos G."/>
            <person name="Danchin GJ E."/>
        </authorList>
    </citation>
    <scope>NUCLEOTIDE SEQUENCE [LARGE SCALE GENOMIC DNA]</scope>
</reference>
<sequence length="50" mass="5743">MITKTYSKALSKKYLISFKIPRFNIPPASKFPLFQYSAAISNYLSNPRSI</sequence>
<comment type="caution">
    <text evidence="1">The sequence shown here is derived from an EMBL/GenBank/DDBJ whole genome shotgun (WGS) entry which is preliminary data.</text>
</comment>
<dbReference type="EMBL" id="CAJEWN010000735">
    <property type="protein sequence ID" value="CAD2189161.1"/>
    <property type="molecule type" value="Genomic_DNA"/>
</dbReference>
<gene>
    <name evidence="1" type="ORF">MENT_LOCUS41867</name>
</gene>